<protein>
    <submittedName>
        <fullName evidence="2">CDCA3 protein</fullName>
    </submittedName>
</protein>
<reference evidence="2 3" key="1">
    <citation type="submission" date="2019-09" db="EMBL/GenBank/DDBJ databases">
        <title>Bird 10,000 Genomes (B10K) Project - Family phase.</title>
        <authorList>
            <person name="Zhang G."/>
        </authorList>
    </citation>
    <scope>NUCLEOTIDE SEQUENCE [LARGE SCALE GENOMIC DNA]</scope>
    <source>
        <strain evidence="2">B10K-DU-001-20</strain>
        <tissue evidence="2">Muscle</tissue>
    </source>
</reference>
<accession>A0A7K9FUW4</accession>
<gene>
    <name evidence="2" type="primary">Cdca3</name>
    <name evidence="2" type="ORF">STEPAR_R05229</name>
</gene>
<dbReference type="Proteomes" id="UP000532908">
    <property type="component" value="Unassembled WGS sequence"/>
</dbReference>
<feature type="region of interest" description="Disordered" evidence="1">
    <location>
        <begin position="192"/>
        <end position="232"/>
    </location>
</feature>
<feature type="compositionally biased region" description="Low complexity" evidence="1">
    <location>
        <begin position="145"/>
        <end position="157"/>
    </location>
</feature>
<dbReference type="AlphaFoldDB" id="A0A7K9FUW4"/>
<keyword evidence="3" id="KW-1185">Reference proteome</keyword>
<dbReference type="EMBL" id="VWZL01005201">
    <property type="protein sequence ID" value="NXG92423.1"/>
    <property type="molecule type" value="Genomic_DNA"/>
</dbReference>
<proteinExistence type="predicted"/>
<feature type="region of interest" description="Disordered" evidence="1">
    <location>
        <begin position="1"/>
        <end position="158"/>
    </location>
</feature>
<feature type="non-terminal residue" evidence="2">
    <location>
        <position position="266"/>
    </location>
</feature>
<name>A0A7K9FUW4_STEPR</name>
<feature type="compositionally biased region" description="Low complexity" evidence="1">
    <location>
        <begin position="92"/>
        <end position="118"/>
    </location>
</feature>
<comment type="caution">
    <text evidence="2">The sequence shown here is derived from an EMBL/GenBank/DDBJ whole genome shotgun (WGS) entry which is preliminary data.</text>
</comment>
<dbReference type="PANTHER" id="PTHR34756:SF1">
    <property type="entry name" value="CELL DIVISION CYCLE-ASSOCIATED PROTEIN 3"/>
    <property type="match status" value="1"/>
</dbReference>
<dbReference type="InterPro" id="IPR038832">
    <property type="entry name" value="CDCA3"/>
</dbReference>
<evidence type="ECO:0000313" key="2">
    <source>
        <dbReference type="EMBL" id="NXG92423.1"/>
    </source>
</evidence>
<evidence type="ECO:0000313" key="3">
    <source>
        <dbReference type="Proteomes" id="UP000532908"/>
    </source>
</evidence>
<sequence>MGVSGSAPATPTAPCNKHLAHVRDPRSPSAGILRTPIEVVSSPAGSPQPGPAEPAAGTSQDWDPRSPTPGISRTPMRAISSDSVDHLVKQLSEAFGAEAAPPEPAAAACPVEEAAAAEPARRSSPPPAAASGEEAERPPSPSPSAAPGRPARVAGPGFSSGKWLVSGVTYLQPPGPGSNTLKPVRRKTNNKIMATSGGTGRSPLSILQDDNSPSAPAPRQGKRHVLGENLGEKKEVTVDLSRSLKSGNCAWSNLNKENQQCPFVEN</sequence>
<evidence type="ECO:0000256" key="1">
    <source>
        <dbReference type="SAM" id="MobiDB-lite"/>
    </source>
</evidence>
<feature type="non-terminal residue" evidence="2">
    <location>
        <position position="1"/>
    </location>
</feature>
<organism evidence="2 3">
    <name type="scientific">Stercorarius parasiticus</name>
    <name type="common">Parasitic jaeger</name>
    <name type="synonym">Arctic skua</name>
    <dbReference type="NCBI Taxonomy" id="54059"/>
    <lineage>
        <taxon>Eukaryota</taxon>
        <taxon>Metazoa</taxon>
        <taxon>Chordata</taxon>
        <taxon>Craniata</taxon>
        <taxon>Vertebrata</taxon>
        <taxon>Euteleostomi</taxon>
        <taxon>Archelosauria</taxon>
        <taxon>Archosauria</taxon>
        <taxon>Dinosauria</taxon>
        <taxon>Saurischia</taxon>
        <taxon>Theropoda</taxon>
        <taxon>Coelurosauria</taxon>
        <taxon>Aves</taxon>
        <taxon>Neognathae</taxon>
        <taxon>Neoaves</taxon>
        <taxon>Charadriiformes</taxon>
        <taxon>Stercorariidae</taxon>
        <taxon>Stercorarius</taxon>
    </lineage>
</organism>
<dbReference type="PANTHER" id="PTHR34756">
    <property type="entry name" value="CELL DIVISION CYCLE-ASSOCIATED PROTEIN 3"/>
    <property type="match status" value="1"/>
</dbReference>